<evidence type="ECO:0000256" key="10">
    <source>
        <dbReference type="ARBA" id="ARBA00023065"/>
    </source>
</evidence>
<dbReference type="GO" id="GO:0006811">
    <property type="term" value="P:monoatomic ion transport"/>
    <property type="evidence" value="ECO:0007669"/>
    <property type="project" value="UniProtKB-KW"/>
</dbReference>
<evidence type="ECO:0000256" key="9">
    <source>
        <dbReference type="ARBA" id="ARBA00022989"/>
    </source>
</evidence>
<comment type="function">
    <text evidence="1">Multidrug efflux pump.</text>
</comment>
<evidence type="ECO:0000256" key="11">
    <source>
        <dbReference type="ARBA" id="ARBA00023136"/>
    </source>
</evidence>
<dbReference type="GO" id="GO:0005886">
    <property type="term" value="C:plasma membrane"/>
    <property type="evidence" value="ECO:0007669"/>
    <property type="project" value="UniProtKB-SubCell"/>
</dbReference>
<name>A0AA96VJB6_9STRE</name>
<evidence type="ECO:0000256" key="5">
    <source>
        <dbReference type="ARBA" id="ARBA00022448"/>
    </source>
</evidence>
<evidence type="ECO:0000256" key="3">
    <source>
        <dbReference type="ARBA" id="ARBA00010199"/>
    </source>
</evidence>
<feature type="transmembrane region" description="Helical" evidence="13">
    <location>
        <begin position="126"/>
        <end position="144"/>
    </location>
</feature>
<dbReference type="RefSeq" id="WP_248051424.1">
    <property type="nucleotide sequence ID" value="NZ_CP118735.1"/>
</dbReference>
<feature type="transmembrane region" description="Helical" evidence="13">
    <location>
        <begin position="183"/>
        <end position="203"/>
    </location>
</feature>
<comment type="similarity">
    <text evidence="3">Belongs to the multi antimicrobial extrusion (MATE) (TC 2.A.66.1) family.</text>
</comment>
<feature type="transmembrane region" description="Helical" evidence="13">
    <location>
        <begin position="156"/>
        <end position="177"/>
    </location>
</feature>
<dbReference type="InterPro" id="IPR050222">
    <property type="entry name" value="MATE_MdtK"/>
</dbReference>
<evidence type="ECO:0000256" key="1">
    <source>
        <dbReference type="ARBA" id="ARBA00003408"/>
    </source>
</evidence>
<keyword evidence="7" id="KW-1003">Cell membrane</keyword>
<protein>
    <recommendedName>
        <fullName evidence="4">Probable multidrug resistance protein NorM</fullName>
    </recommendedName>
    <alternativeName>
        <fullName evidence="12">Multidrug-efflux transporter</fullName>
    </alternativeName>
</protein>
<keyword evidence="11 13" id="KW-0472">Membrane</keyword>
<dbReference type="PANTHER" id="PTHR43298">
    <property type="entry name" value="MULTIDRUG RESISTANCE PROTEIN NORM-RELATED"/>
    <property type="match status" value="1"/>
</dbReference>
<feature type="transmembrane region" description="Helical" evidence="13">
    <location>
        <begin position="50"/>
        <end position="70"/>
    </location>
</feature>
<sequence>MNKQRKEILRIALPAMAENILQLLMGMVDSYLVASLGLVALSGVSLANNILAVYQAIFIALAAAISARLAQMLGQGKTEKVSYLASEGLKVTLFVSLVLGTVAVLAGPSLLIGLGAEAAVAKAGGLYLILVGGGILFLGLMMSLGAMLRALGQPRFPMYISLLSNLLNALFSAFAVFVLHAGVAGVALGTVLSRLIGCFLLWAKLSIPFEKWTWSWDIELIRLALPTTGERLMMRAGDVVVVALITGLGTTVVAGNAIGETLTQFNYMPAMGIATATIILVAKHRQEQAEVEDIFKRSFFLSLLFMLLVAITTYLSGPLLIGLYSKEPQVVQASQTVLLYSMLGVPFTVSTLVLTALWQGLGNAKLPFYATSLGMWIVRIGLAYLLIGVFHLGLQAIWIATIADNAFRAGFLYVQYRRERKVKID</sequence>
<evidence type="ECO:0000256" key="2">
    <source>
        <dbReference type="ARBA" id="ARBA00004651"/>
    </source>
</evidence>
<feature type="transmembrane region" description="Helical" evidence="13">
    <location>
        <begin position="20"/>
        <end position="44"/>
    </location>
</feature>
<dbReference type="AlphaFoldDB" id="A0AA96VJB6"/>
<evidence type="ECO:0000256" key="13">
    <source>
        <dbReference type="SAM" id="Phobius"/>
    </source>
</evidence>
<keyword evidence="6" id="KW-0050">Antiport</keyword>
<feature type="transmembrane region" description="Helical" evidence="13">
    <location>
        <begin position="239"/>
        <end position="259"/>
    </location>
</feature>
<proteinExistence type="inferred from homology"/>
<feature type="transmembrane region" description="Helical" evidence="13">
    <location>
        <begin position="91"/>
        <end position="114"/>
    </location>
</feature>
<evidence type="ECO:0000256" key="7">
    <source>
        <dbReference type="ARBA" id="ARBA00022475"/>
    </source>
</evidence>
<gene>
    <name evidence="14" type="ORF">PW252_09825</name>
</gene>
<keyword evidence="9 13" id="KW-1133">Transmembrane helix</keyword>
<dbReference type="Pfam" id="PF01554">
    <property type="entry name" value="MatE"/>
    <property type="match status" value="2"/>
</dbReference>
<keyword evidence="8 13" id="KW-0812">Transmembrane</keyword>
<dbReference type="PIRSF" id="PIRSF006603">
    <property type="entry name" value="DinF"/>
    <property type="match status" value="1"/>
</dbReference>
<reference evidence="14" key="1">
    <citation type="submission" date="2023-02" db="EMBL/GenBank/DDBJ databases">
        <title>Streptococcus sp. Genome Sequencing and Assembly.</title>
        <authorList>
            <person name="Shore S.M."/>
            <person name="Nicholson T.L."/>
        </authorList>
    </citation>
    <scope>NUCLEOTIDE SEQUENCE</scope>
    <source>
        <strain evidence="14">29887</strain>
    </source>
</reference>
<accession>A0AA96VJB6</accession>
<evidence type="ECO:0000313" key="14">
    <source>
        <dbReference type="EMBL" id="WNY50857.1"/>
    </source>
</evidence>
<evidence type="ECO:0000256" key="4">
    <source>
        <dbReference type="ARBA" id="ARBA00020268"/>
    </source>
</evidence>
<feature type="transmembrane region" description="Helical" evidence="13">
    <location>
        <begin position="337"/>
        <end position="358"/>
    </location>
</feature>
<dbReference type="PANTHER" id="PTHR43298:SF2">
    <property type="entry name" value="FMN_FAD EXPORTER YEEO-RELATED"/>
    <property type="match status" value="1"/>
</dbReference>
<feature type="transmembrane region" description="Helical" evidence="13">
    <location>
        <begin position="303"/>
        <end position="325"/>
    </location>
</feature>
<dbReference type="InterPro" id="IPR048279">
    <property type="entry name" value="MdtK-like"/>
</dbReference>
<dbReference type="GO" id="GO:0042910">
    <property type="term" value="F:xenobiotic transmembrane transporter activity"/>
    <property type="evidence" value="ECO:0007669"/>
    <property type="project" value="InterPro"/>
</dbReference>
<keyword evidence="5" id="KW-0813">Transport</keyword>
<dbReference type="GO" id="GO:0015297">
    <property type="term" value="F:antiporter activity"/>
    <property type="evidence" value="ECO:0007669"/>
    <property type="project" value="UniProtKB-KW"/>
</dbReference>
<dbReference type="NCBIfam" id="TIGR00797">
    <property type="entry name" value="matE"/>
    <property type="match status" value="1"/>
</dbReference>
<comment type="subcellular location">
    <subcellularLocation>
        <location evidence="2">Cell membrane</location>
        <topology evidence="2">Multi-pass membrane protein</topology>
    </subcellularLocation>
</comment>
<evidence type="ECO:0000256" key="6">
    <source>
        <dbReference type="ARBA" id="ARBA00022449"/>
    </source>
</evidence>
<evidence type="ECO:0000256" key="8">
    <source>
        <dbReference type="ARBA" id="ARBA00022692"/>
    </source>
</evidence>
<dbReference type="EMBL" id="CP118735">
    <property type="protein sequence ID" value="WNY50857.1"/>
    <property type="molecule type" value="Genomic_DNA"/>
</dbReference>
<keyword evidence="10" id="KW-0406">Ion transport</keyword>
<dbReference type="KEGG" id="sins:PW252_09825"/>
<dbReference type="InterPro" id="IPR002528">
    <property type="entry name" value="MATE_fam"/>
</dbReference>
<organism evidence="14">
    <name type="scientific">Streptococcus iners</name>
    <dbReference type="NCBI Taxonomy" id="3028084"/>
    <lineage>
        <taxon>Bacteria</taxon>
        <taxon>Bacillati</taxon>
        <taxon>Bacillota</taxon>
        <taxon>Bacilli</taxon>
        <taxon>Lactobacillales</taxon>
        <taxon>Streptococcaceae</taxon>
        <taxon>Streptococcus</taxon>
    </lineage>
</organism>
<evidence type="ECO:0000256" key="12">
    <source>
        <dbReference type="ARBA" id="ARBA00031636"/>
    </source>
</evidence>